<comment type="catalytic activity">
    <reaction evidence="1">
        <text>ATP + protein L-histidine = ADP + protein N-phospho-L-histidine.</text>
        <dbReference type="EC" id="2.7.13.3"/>
    </reaction>
</comment>
<feature type="transmembrane region" description="Helical" evidence="9">
    <location>
        <begin position="173"/>
        <end position="199"/>
    </location>
</feature>
<keyword evidence="6" id="KW-0418">Kinase</keyword>
<dbReference type="PANTHER" id="PTHR24421">
    <property type="entry name" value="NITRATE/NITRITE SENSOR PROTEIN NARX-RELATED"/>
    <property type="match status" value="1"/>
</dbReference>
<dbReference type="Pfam" id="PF13796">
    <property type="entry name" value="Sensor"/>
    <property type="match status" value="1"/>
</dbReference>
<dbReference type="InterPro" id="IPR003594">
    <property type="entry name" value="HATPase_dom"/>
</dbReference>
<dbReference type="InterPro" id="IPR011712">
    <property type="entry name" value="Sig_transdc_His_kin_sub3_dim/P"/>
</dbReference>
<evidence type="ECO:0000256" key="9">
    <source>
        <dbReference type="SAM" id="Phobius"/>
    </source>
</evidence>
<keyword evidence="9" id="KW-1133">Transmembrane helix</keyword>
<keyword evidence="4" id="KW-0808">Transferase</keyword>
<protein>
    <recommendedName>
        <fullName evidence="2">histidine kinase</fullName>
        <ecNumber evidence="2">2.7.13.3</ecNumber>
    </recommendedName>
</protein>
<keyword evidence="7" id="KW-0067">ATP-binding</keyword>
<dbReference type="InterPro" id="IPR050482">
    <property type="entry name" value="Sensor_HK_TwoCompSys"/>
</dbReference>
<feature type="transmembrane region" description="Helical" evidence="9">
    <location>
        <begin position="127"/>
        <end position="153"/>
    </location>
</feature>
<keyword evidence="14" id="KW-1185">Reference proteome</keyword>
<keyword evidence="3" id="KW-0597">Phosphoprotein</keyword>
<organism evidence="13 14">
    <name type="scientific">Streptomyces lavendulocolor</name>
    <dbReference type="NCBI Taxonomy" id="67316"/>
    <lineage>
        <taxon>Bacteria</taxon>
        <taxon>Bacillati</taxon>
        <taxon>Actinomycetota</taxon>
        <taxon>Actinomycetes</taxon>
        <taxon>Kitasatosporales</taxon>
        <taxon>Streptomycetaceae</taxon>
        <taxon>Streptomyces</taxon>
    </lineage>
</organism>
<dbReference type="SUPFAM" id="SSF55874">
    <property type="entry name" value="ATPase domain of HSP90 chaperone/DNA topoisomerase II/histidine kinase"/>
    <property type="match status" value="1"/>
</dbReference>
<dbReference type="EC" id="2.7.13.3" evidence="2"/>
<dbReference type="RefSeq" id="WP_359654903.1">
    <property type="nucleotide sequence ID" value="NZ_JBEXZP010000064.1"/>
</dbReference>
<gene>
    <name evidence="13" type="ORF">ABZ508_27950</name>
</gene>
<keyword evidence="9" id="KW-0812">Transmembrane</keyword>
<evidence type="ECO:0000256" key="3">
    <source>
        <dbReference type="ARBA" id="ARBA00022553"/>
    </source>
</evidence>
<proteinExistence type="predicted"/>
<dbReference type="PANTHER" id="PTHR24421:SF10">
    <property type="entry name" value="NITRATE_NITRITE SENSOR PROTEIN NARQ"/>
    <property type="match status" value="1"/>
</dbReference>
<feature type="domain" description="Histidine kinase/HSP90-like ATPase" evidence="10">
    <location>
        <begin position="353"/>
        <end position="432"/>
    </location>
</feature>
<feature type="transmembrane region" description="Helical" evidence="9">
    <location>
        <begin position="44"/>
        <end position="71"/>
    </location>
</feature>
<feature type="domain" description="Signal transduction histidine kinase subgroup 3 dimerisation and phosphoacceptor" evidence="11">
    <location>
        <begin position="245"/>
        <end position="312"/>
    </location>
</feature>
<evidence type="ECO:0000256" key="7">
    <source>
        <dbReference type="ARBA" id="ARBA00022840"/>
    </source>
</evidence>
<accession>A0ABV2WCW3</accession>
<keyword evidence="5" id="KW-0547">Nucleotide-binding</keyword>
<comment type="caution">
    <text evidence="13">The sequence shown here is derived from an EMBL/GenBank/DDBJ whole genome shotgun (WGS) entry which is preliminary data.</text>
</comment>
<dbReference type="Pfam" id="PF07730">
    <property type="entry name" value="HisKA_3"/>
    <property type="match status" value="1"/>
</dbReference>
<name>A0ABV2WCW3_9ACTN</name>
<dbReference type="InterPro" id="IPR036890">
    <property type="entry name" value="HATPase_C_sf"/>
</dbReference>
<evidence type="ECO:0000313" key="13">
    <source>
        <dbReference type="EMBL" id="MEU0711199.1"/>
    </source>
</evidence>
<evidence type="ECO:0000256" key="8">
    <source>
        <dbReference type="ARBA" id="ARBA00023012"/>
    </source>
</evidence>
<evidence type="ECO:0000256" key="4">
    <source>
        <dbReference type="ARBA" id="ARBA00022679"/>
    </source>
</evidence>
<keyword evidence="8" id="KW-0902">Two-component regulatory system</keyword>
<feature type="domain" description="Putative sensor" evidence="12">
    <location>
        <begin position="34"/>
        <end position="216"/>
    </location>
</feature>
<reference evidence="13 14" key="1">
    <citation type="submission" date="2024-06" db="EMBL/GenBank/DDBJ databases">
        <title>The Natural Products Discovery Center: Release of the First 8490 Sequenced Strains for Exploring Actinobacteria Biosynthetic Diversity.</title>
        <authorList>
            <person name="Kalkreuter E."/>
            <person name="Kautsar S.A."/>
            <person name="Yang D."/>
            <person name="Bader C.D."/>
            <person name="Teijaro C.N."/>
            <person name="Fluegel L."/>
            <person name="Davis C.M."/>
            <person name="Simpson J.R."/>
            <person name="Lauterbach L."/>
            <person name="Steele A.D."/>
            <person name="Gui C."/>
            <person name="Meng S."/>
            <person name="Li G."/>
            <person name="Viehrig K."/>
            <person name="Ye F."/>
            <person name="Su P."/>
            <person name="Kiefer A.F."/>
            <person name="Nichols A."/>
            <person name="Cepeda A.J."/>
            <person name="Yan W."/>
            <person name="Fan B."/>
            <person name="Jiang Y."/>
            <person name="Adhikari A."/>
            <person name="Zheng C.-J."/>
            <person name="Schuster L."/>
            <person name="Cowan T.M."/>
            <person name="Smanski M.J."/>
            <person name="Chevrette M.G."/>
            <person name="De Carvalho L.P.S."/>
            <person name="Shen B."/>
        </authorList>
    </citation>
    <scope>NUCLEOTIDE SEQUENCE [LARGE SCALE GENOMIC DNA]</scope>
    <source>
        <strain evidence="13 14">NPDC006337</strain>
    </source>
</reference>
<evidence type="ECO:0000259" key="11">
    <source>
        <dbReference type="Pfam" id="PF07730"/>
    </source>
</evidence>
<evidence type="ECO:0000259" key="12">
    <source>
        <dbReference type="Pfam" id="PF13796"/>
    </source>
</evidence>
<keyword evidence="9" id="KW-0472">Membrane</keyword>
<dbReference type="Gene3D" id="3.30.565.10">
    <property type="entry name" value="Histidine kinase-like ATPase, C-terminal domain"/>
    <property type="match status" value="1"/>
</dbReference>
<dbReference type="EMBL" id="JBEXZR010000032">
    <property type="protein sequence ID" value="MEU0711199.1"/>
    <property type="molecule type" value="Genomic_DNA"/>
</dbReference>
<evidence type="ECO:0000259" key="10">
    <source>
        <dbReference type="Pfam" id="PF02518"/>
    </source>
</evidence>
<evidence type="ECO:0000256" key="1">
    <source>
        <dbReference type="ARBA" id="ARBA00000085"/>
    </source>
</evidence>
<dbReference type="InterPro" id="IPR025828">
    <property type="entry name" value="Put_sensor_dom"/>
</dbReference>
<sequence length="435" mass="46767">MGSTRLPQWSWSRAELWPWARTGLVAARRGLAVALLSQLGAVPLLALSLVSLAVLPVGIGVITLPIALFAVRGLADLHRRFLREWWGVRIPSPYRPQEGDDFEPLDVPSSVRYCRRLLADPASWRDLLWLLIDAPVGLVFGVLPGCLIVYGLHGMVATPLFWPFMEPWYGYGLTWPVHGPGTAALALVQGTGLVLLGLWCGEPLLRAHTTLTRTLLSPTATAHLSQRVVELTETRSVAVDAQAAELRRIERDLHDGAQARLVAIGLKLGLAEQVFARDPAAAHRLVVDAREASALALAELRNLVRGIHPPVLAERGLDGAVQALALDLPLPVRVDVDLPARPQAPVESAGYFAVAEALTNVVKHSGAASAWVRLDHADGRLRLVVGDDGSGGATIQEGGGLHGLRRRLTPFDGTLELDSPVGGPTTVTMELPCAW</sequence>
<dbReference type="Pfam" id="PF02518">
    <property type="entry name" value="HATPase_c"/>
    <property type="match status" value="1"/>
</dbReference>
<dbReference type="Gene3D" id="1.20.5.1930">
    <property type="match status" value="1"/>
</dbReference>
<evidence type="ECO:0000256" key="5">
    <source>
        <dbReference type="ARBA" id="ARBA00022741"/>
    </source>
</evidence>
<evidence type="ECO:0000313" key="14">
    <source>
        <dbReference type="Proteomes" id="UP001550378"/>
    </source>
</evidence>
<evidence type="ECO:0000256" key="6">
    <source>
        <dbReference type="ARBA" id="ARBA00022777"/>
    </source>
</evidence>
<dbReference type="Proteomes" id="UP001550378">
    <property type="component" value="Unassembled WGS sequence"/>
</dbReference>
<dbReference type="CDD" id="cd16917">
    <property type="entry name" value="HATPase_UhpB-NarQ-NarX-like"/>
    <property type="match status" value="1"/>
</dbReference>
<evidence type="ECO:0000256" key="2">
    <source>
        <dbReference type="ARBA" id="ARBA00012438"/>
    </source>
</evidence>